<protein>
    <submittedName>
        <fullName evidence="1">Uncharacterized protein</fullName>
    </submittedName>
</protein>
<dbReference type="EMBL" id="AMFJ01000242">
    <property type="protein sequence ID" value="EKE29045.1"/>
    <property type="molecule type" value="Genomic_DNA"/>
</dbReference>
<sequence length="100" mass="11693">MSFAAVSHRIHWFQIVPHEYVKEKDLSGEGYFQAFTLNISTDFLMYEISVRRVESRAEPDCEENERKAIVAKIEIMTITTISSTKVKAEFCFDVNIERRN</sequence>
<organism evidence="1">
    <name type="scientific">uncultured bacterium</name>
    <name type="common">gcode 4</name>
    <dbReference type="NCBI Taxonomy" id="1234023"/>
    <lineage>
        <taxon>Bacteria</taxon>
        <taxon>environmental samples</taxon>
    </lineage>
</organism>
<dbReference type="AlphaFoldDB" id="K2GZU1"/>
<gene>
    <name evidence="1" type="ORF">ACD_2C00242G0002</name>
</gene>
<reference evidence="1" key="1">
    <citation type="journal article" date="2012" name="Science">
        <title>Fermentation, hydrogen, and sulfur metabolism in multiple uncultivated bacterial phyla.</title>
        <authorList>
            <person name="Wrighton K.C."/>
            <person name="Thomas B.C."/>
            <person name="Sharon I."/>
            <person name="Miller C.S."/>
            <person name="Castelle C.J."/>
            <person name="VerBerkmoes N.C."/>
            <person name="Wilkins M.J."/>
            <person name="Hettich R.L."/>
            <person name="Lipton M.S."/>
            <person name="Williams K.H."/>
            <person name="Long P.E."/>
            <person name="Banfield J.F."/>
        </authorList>
    </citation>
    <scope>NUCLEOTIDE SEQUENCE [LARGE SCALE GENOMIC DNA]</scope>
</reference>
<name>K2GZU1_9BACT</name>
<evidence type="ECO:0000313" key="1">
    <source>
        <dbReference type="EMBL" id="EKE29045.1"/>
    </source>
</evidence>
<proteinExistence type="predicted"/>
<accession>K2GZU1</accession>
<comment type="caution">
    <text evidence="1">The sequence shown here is derived from an EMBL/GenBank/DDBJ whole genome shotgun (WGS) entry which is preliminary data.</text>
</comment>